<dbReference type="RefSeq" id="XP_013416002.1">
    <property type="nucleotide sequence ID" value="XM_013560548.1"/>
</dbReference>
<dbReference type="OrthoDB" id="6159933at2759"/>
<sequence length="168" mass="19420">MCRKIDPTWVKEIKKGLKTSPVNHTVILPCLLLGDEDFDEAKLPTYKIVSLGGNHLRVACQQLLQECNENHLDCIRTIQVDLYHKLSLHQALQLANIHNLKNEVSQTTLQDQVRHVRKKLYSMTNTPEDQEPPSEPENFRRECLIELAMENLLTIKHALQIKVIILIR</sequence>
<keyword evidence="1" id="KW-1185">Reference proteome</keyword>
<reference evidence="2" key="1">
    <citation type="submission" date="2025-08" db="UniProtKB">
        <authorList>
            <consortium name="RefSeq"/>
        </authorList>
    </citation>
    <scope>IDENTIFICATION</scope>
    <source>
        <tissue evidence="2">Gonads</tissue>
    </source>
</reference>
<protein>
    <submittedName>
        <fullName evidence="2">Uncharacterized protein LOC106177702</fullName>
    </submittedName>
</protein>
<accession>A0A1S3K0C9</accession>
<organism evidence="1 2">
    <name type="scientific">Lingula anatina</name>
    <name type="common">Brachiopod</name>
    <name type="synonym">Lingula unguis</name>
    <dbReference type="NCBI Taxonomy" id="7574"/>
    <lineage>
        <taxon>Eukaryota</taxon>
        <taxon>Metazoa</taxon>
        <taxon>Spiralia</taxon>
        <taxon>Lophotrochozoa</taxon>
        <taxon>Brachiopoda</taxon>
        <taxon>Linguliformea</taxon>
        <taxon>Lingulata</taxon>
        <taxon>Lingulida</taxon>
        <taxon>Linguloidea</taxon>
        <taxon>Lingulidae</taxon>
        <taxon>Lingula</taxon>
    </lineage>
</organism>
<evidence type="ECO:0000313" key="1">
    <source>
        <dbReference type="Proteomes" id="UP000085678"/>
    </source>
</evidence>
<dbReference type="Proteomes" id="UP000085678">
    <property type="component" value="Unplaced"/>
</dbReference>
<dbReference type="KEGG" id="lak:106177702"/>
<evidence type="ECO:0000313" key="2">
    <source>
        <dbReference type="RefSeq" id="XP_013416002.1"/>
    </source>
</evidence>
<gene>
    <name evidence="2" type="primary">LOC106177702</name>
</gene>
<name>A0A1S3K0C9_LINAN</name>
<proteinExistence type="predicted"/>
<dbReference type="InParanoid" id="A0A1S3K0C9"/>
<dbReference type="GeneID" id="106177702"/>
<dbReference type="AlphaFoldDB" id="A0A1S3K0C9"/>